<keyword evidence="4 5" id="KW-0720">Serine protease</keyword>
<reference evidence="8 9" key="1">
    <citation type="submission" date="2019-01" db="EMBL/GenBank/DDBJ databases">
        <title>Whole Genome of Ornithobacterium rhinotracheale FARPER-174b.</title>
        <authorList>
            <person name="Tataje-Lavanda L.A."/>
            <person name="Montalvan A."/>
            <person name="Montesinos R."/>
            <person name="Zimic M."/>
            <person name="Fernandez-Sanchez M."/>
            <person name="Fernandez-Diaz M."/>
        </authorList>
    </citation>
    <scope>NUCLEOTIDE SEQUENCE [LARGE SCALE GENOMIC DNA]</scope>
    <source>
        <strain evidence="8 9">FARPER-174b</strain>
    </source>
</reference>
<dbReference type="NCBIfam" id="TIGR00225">
    <property type="entry name" value="prc"/>
    <property type="match status" value="1"/>
</dbReference>
<organism evidence="8 9">
    <name type="scientific">Ornithobacterium rhinotracheale</name>
    <dbReference type="NCBI Taxonomy" id="28251"/>
    <lineage>
        <taxon>Bacteria</taxon>
        <taxon>Pseudomonadati</taxon>
        <taxon>Bacteroidota</taxon>
        <taxon>Flavobacteriia</taxon>
        <taxon>Flavobacteriales</taxon>
        <taxon>Weeksellaceae</taxon>
        <taxon>Ornithobacterium</taxon>
    </lineage>
</organism>
<dbReference type="Pfam" id="PF03572">
    <property type="entry name" value="Peptidase_S41"/>
    <property type="match status" value="1"/>
</dbReference>
<dbReference type="Proteomes" id="UP000287701">
    <property type="component" value="Chromosome"/>
</dbReference>
<name>A0A410JT72_ORNRH</name>
<evidence type="ECO:0000256" key="3">
    <source>
        <dbReference type="ARBA" id="ARBA00022801"/>
    </source>
</evidence>
<keyword evidence="6" id="KW-1133">Transmembrane helix</keyword>
<evidence type="ECO:0000256" key="6">
    <source>
        <dbReference type="SAM" id="Phobius"/>
    </source>
</evidence>
<dbReference type="AlphaFoldDB" id="A0A410JT72"/>
<dbReference type="CDD" id="cd07560">
    <property type="entry name" value="Peptidase_S41_CPP"/>
    <property type="match status" value="1"/>
</dbReference>
<dbReference type="SUPFAM" id="SSF50156">
    <property type="entry name" value="PDZ domain-like"/>
    <property type="match status" value="1"/>
</dbReference>
<dbReference type="GO" id="GO:0008236">
    <property type="term" value="F:serine-type peptidase activity"/>
    <property type="evidence" value="ECO:0007669"/>
    <property type="project" value="UniProtKB-KW"/>
</dbReference>
<proteinExistence type="inferred from homology"/>
<dbReference type="InterPro" id="IPR004447">
    <property type="entry name" value="Peptidase_S41A"/>
</dbReference>
<dbReference type="Gene3D" id="3.90.226.10">
    <property type="entry name" value="2-enoyl-CoA Hydratase, Chain A, domain 1"/>
    <property type="match status" value="1"/>
</dbReference>
<dbReference type="PANTHER" id="PTHR32060">
    <property type="entry name" value="TAIL-SPECIFIC PROTEASE"/>
    <property type="match status" value="1"/>
</dbReference>
<evidence type="ECO:0000313" key="9">
    <source>
        <dbReference type="Proteomes" id="UP000287701"/>
    </source>
</evidence>
<comment type="similarity">
    <text evidence="1 5">Belongs to the peptidase S41A family.</text>
</comment>
<evidence type="ECO:0000256" key="1">
    <source>
        <dbReference type="ARBA" id="ARBA00009179"/>
    </source>
</evidence>
<evidence type="ECO:0000256" key="4">
    <source>
        <dbReference type="ARBA" id="ARBA00022825"/>
    </source>
</evidence>
<dbReference type="Gene3D" id="3.30.750.44">
    <property type="match status" value="1"/>
</dbReference>
<dbReference type="GO" id="GO:0004175">
    <property type="term" value="F:endopeptidase activity"/>
    <property type="evidence" value="ECO:0007669"/>
    <property type="project" value="TreeGrafter"/>
</dbReference>
<dbReference type="PANTHER" id="PTHR32060:SF30">
    <property type="entry name" value="CARBOXY-TERMINAL PROCESSING PROTEASE CTPA"/>
    <property type="match status" value="1"/>
</dbReference>
<dbReference type="GO" id="GO:0006508">
    <property type="term" value="P:proteolysis"/>
    <property type="evidence" value="ECO:0007669"/>
    <property type="project" value="UniProtKB-KW"/>
</dbReference>
<accession>A0A410JT72</accession>
<dbReference type="InterPro" id="IPR005151">
    <property type="entry name" value="Tail-specific_protease"/>
</dbReference>
<dbReference type="InterPro" id="IPR036034">
    <property type="entry name" value="PDZ_sf"/>
</dbReference>
<dbReference type="Gene3D" id="2.30.42.10">
    <property type="match status" value="1"/>
</dbReference>
<dbReference type="SMART" id="SM00245">
    <property type="entry name" value="TSPc"/>
    <property type="match status" value="1"/>
</dbReference>
<dbReference type="GO" id="GO:0030288">
    <property type="term" value="C:outer membrane-bounded periplasmic space"/>
    <property type="evidence" value="ECO:0007669"/>
    <property type="project" value="TreeGrafter"/>
</dbReference>
<keyword evidence="6" id="KW-0472">Membrane</keyword>
<evidence type="ECO:0000313" key="8">
    <source>
        <dbReference type="EMBL" id="QAR31402.1"/>
    </source>
</evidence>
<gene>
    <name evidence="8" type="ORF">EQP59_08630</name>
</gene>
<evidence type="ECO:0000256" key="5">
    <source>
        <dbReference type="RuleBase" id="RU004404"/>
    </source>
</evidence>
<dbReference type="GO" id="GO:0007165">
    <property type="term" value="P:signal transduction"/>
    <property type="evidence" value="ECO:0007669"/>
    <property type="project" value="TreeGrafter"/>
</dbReference>
<dbReference type="InterPro" id="IPR029045">
    <property type="entry name" value="ClpP/crotonase-like_dom_sf"/>
</dbReference>
<feature type="transmembrane region" description="Helical" evidence="6">
    <location>
        <begin position="7"/>
        <end position="28"/>
    </location>
</feature>
<dbReference type="Pfam" id="PF13180">
    <property type="entry name" value="PDZ_2"/>
    <property type="match status" value="1"/>
</dbReference>
<evidence type="ECO:0000259" key="7">
    <source>
        <dbReference type="SMART" id="SM00245"/>
    </source>
</evidence>
<keyword evidence="6" id="KW-0812">Transmembrane</keyword>
<dbReference type="OrthoDB" id="9812068at2"/>
<sequence>MKKWLKIFNTILIILSMIMFFAIGIQVGKKYDIAVDENDDYVAISYNLNEQKVRRLMSLIDNYYIDSLNTDDLVDKTIDFVTQNLDPHSIYIPKQQGESSTLAMEGFYEDVGINFIKFNDSVVITHSAPNSPNAKLFKLSDRILEINQHIISTENQDSIKGYLAGKPNTQIPIKLLRNGNEIEVLAKRTKIAQSSVPLSYMINDRLGYIKLDKFIHNSAEDFRNALSFLKKKGMKSLVLDLRDNPGGLVDAAQKIADEFLKEDQLIVYTQDKEGKKKFRYATGEGTFQKRPIYILINEGSASASEILAGAIQDQDAGVIIGRRSYGKGLVQKEISLGDGSKIRLTTAKYYTPTGRCIQKPYTQNDKNYVYDIRNRLASGELYNIDSIKKIESLRFKTPKGKIVYGGGGIIPDVFIPIDTVNIGKWFYEHGLNNHLEQPIFSFIDKNHLILEKIKEPHFVKYYSVDSLSNVLRKDINPIQNSPKELANFNTFVKASMANFIYGSRAYNQVWNSVDPMILEAIKLDNEQR</sequence>
<dbReference type="EMBL" id="CP035107">
    <property type="protein sequence ID" value="QAR31402.1"/>
    <property type="molecule type" value="Genomic_DNA"/>
</dbReference>
<protein>
    <submittedName>
        <fullName evidence="8">S41 family peptidase</fullName>
    </submittedName>
</protein>
<dbReference type="SUPFAM" id="SSF52096">
    <property type="entry name" value="ClpP/crotonase"/>
    <property type="match status" value="1"/>
</dbReference>
<evidence type="ECO:0000256" key="2">
    <source>
        <dbReference type="ARBA" id="ARBA00022670"/>
    </source>
</evidence>
<dbReference type="RefSeq" id="WP_128501833.1">
    <property type="nucleotide sequence ID" value="NZ_CP035107.1"/>
</dbReference>
<feature type="domain" description="Tail specific protease" evidence="7">
    <location>
        <begin position="179"/>
        <end position="360"/>
    </location>
</feature>
<keyword evidence="2 5" id="KW-0645">Protease</keyword>
<dbReference type="InterPro" id="IPR001478">
    <property type="entry name" value="PDZ"/>
</dbReference>
<keyword evidence="3 5" id="KW-0378">Hydrolase</keyword>